<accession>A0A074W2B1</accession>
<protein>
    <submittedName>
        <fullName evidence="2">Uncharacterized protein</fullName>
    </submittedName>
</protein>
<dbReference type="EMBL" id="KL584826">
    <property type="protein sequence ID" value="KEQ65659.1"/>
    <property type="molecule type" value="Genomic_DNA"/>
</dbReference>
<sequence>MQQYAIMEGYAAPEAYLNMEGHPELQTEVYNNRNLVVTQDRIFHYDDGFTRTLISVSTSRIPFLIDSTLTIREQYSRESALNILEALNFEQEMLANKKGISTVWRCVGGRYYPLDIKDGRYPTTSPGEQRMKQPEHHSNEMNTSRPGLHQDSMEPQADNDTEKRLWEPQMPPPPGSVVAICQSLENLRDWRMTNVPSYRRGQENLLVAIEKDIAEASASRLPYAEDRNSNR</sequence>
<dbReference type="RefSeq" id="XP_040882682.1">
    <property type="nucleotide sequence ID" value="XM_041024214.1"/>
</dbReference>
<evidence type="ECO:0000313" key="3">
    <source>
        <dbReference type="Proteomes" id="UP000030672"/>
    </source>
</evidence>
<evidence type="ECO:0000256" key="1">
    <source>
        <dbReference type="SAM" id="MobiDB-lite"/>
    </source>
</evidence>
<organism evidence="2 3">
    <name type="scientific">Aureobasidium melanogenum (strain CBS 110374)</name>
    <name type="common">Aureobasidium pullulans var. melanogenum</name>
    <dbReference type="NCBI Taxonomy" id="1043003"/>
    <lineage>
        <taxon>Eukaryota</taxon>
        <taxon>Fungi</taxon>
        <taxon>Dikarya</taxon>
        <taxon>Ascomycota</taxon>
        <taxon>Pezizomycotina</taxon>
        <taxon>Dothideomycetes</taxon>
        <taxon>Dothideomycetidae</taxon>
        <taxon>Dothideales</taxon>
        <taxon>Saccotheciaceae</taxon>
        <taxon>Aureobasidium</taxon>
    </lineage>
</organism>
<feature type="compositionally biased region" description="Basic and acidic residues" evidence="1">
    <location>
        <begin position="129"/>
        <end position="139"/>
    </location>
</feature>
<evidence type="ECO:0000313" key="2">
    <source>
        <dbReference type="EMBL" id="KEQ65659.1"/>
    </source>
</evidence>
<proteinExistence type="predicted"/>
<reference evidence="2 3" key="1">
    <citation type="journal article" date="2014" name="BMC Genomics">
        <title>Genome sequencing of four Aureobasidium pullulans varieties: biotechnological potential, stress tolerance, and description of new species.</title>
        <authorList>
            <person name="Gostin Ar C."/>
            <person name="Ohm R.A."/>
            <person name="Kogej T."/>
            <person name="Sonjak S."/>
            <person name="Turk M."/>
            <person name="Zajc J."/>
            <person name="Zalar P."/>
            <person name="Grube M."/>
            <person name="Sun H."/>
            <person name="Han J."/>
            <person name="Sharma A."/>
            <person name="Chiniquy J."/>
            <person name="Ngan C.Y."/>
            <person name="Lipzen A."/>
            <person name="Barry K."/>
            <person name="Grigoriev I.V."/>
            <person name="Gunde-Cimerman N."/>
        </authorList>
    </citation>
    <scope>NUCLEOTIDE SEQUENCE [LARGE SCALE GENOMIC DNA]</scope>
    <source>
        <strain evidence="2 3">CBS 110374</strain>
    </source>
</reference>
<dbReference type="Proteomes" id="UP000030672">
    <property type="component" value="Unassembled WGS sequence"/>
</dbReference>
<feature type="region of interest" description="Disordered" evidence="1">
    <location>
        <begin position="117"/>
        <end position="161"/>
    </location>
</feature>
<dbReference type="GeneID" id="63917587"/>
<keyword evidence="3" id="KW-1185">Reference proteome</keyword>
<dbReference type="HOGENOM" id="CLU_1199581_0_0_1"/>
<gene>
    <name evidence="2" type="ORF">M437DRAFT_63211</name>
</gene>
<dbReference type="AlphaFoldDB" id="A0A074W2B1"/>
<name>A0A074W2B1_AURM1</name>